<name>A0ABR4EHH3_9PEZI</name>
<reference evidence="4 5" key="1">
    <citation type="submission" date="2024-03" db="EMBL/GenBank/DDBJ databases">
        <title>A high-quality draft genome sequence of Diaporthe vaccinii, a causative agent of upright dieback and viscid rot disease in cranberry plants.</title>
        <authorList>
            <person name="Sarrasin M."/>
            <person name="Lang B.F."/>
            <person name="Burger G."/>
        </authorList>
    </citation>
    <scope>NUCLEOTIDE SEQUENCE [LARGE SCALE GENOMIC DNA]</scope>
    <source>
        <strain evidence="4 5">IS7</strain>
    </source>
</reference>
<dbReference type="PANTHER" id="PTHR47784:SF4">
    <property type="entry name" value="ZN(II)2CYS6 TRANSCRIPTION FACTOR (EUROFUNG)"/>
    <property type="match status" value="1"/>
</dbReference>
<dbReference type="Gene3D" id="4.10.240.10">
    <property type="entry name" value="Zn(2)-C6 fungal-type DNA-binding domain"/>
    <property type="match status" value="1"/>
</dbReference>
<evidence type="ECO:0000313" key="5">
    <source>
        <dbReference type="Proteomes" id="UP001600888"/>
    </source>
</evidence>
<gene>
    <name evidence="4" type="ORF">FJTKL_11338</name>
</gene>
<dbReference type="PROSITE" id="PS00463">
    <property type="entry name" value="ZN2_CY6_FUNGAL_1"/>
    <property type="match status" value="1"/>
</dbReference>
<keyword evidence="1" id="KW-0539">Nucleus</keyword>
<feature type="compositionally biased region" description="Low complexity" evidence="2">
    <location>
        <begin position="75"/>
        <end position="93"/>
    </location>
</feature>
<feature type="domain" description="Zn(2)-C6 fungal-type" evidence="3">
    <location>
        <begin position="43"/>
        <end position="73"/>
    </location>
</feature>
<dbReference type="InterPro" id="IPR053157">
    <property type="entry name" value="Sterol_Uptake_Regulator"/>
</dbReference>
<dbReference type="PROSITE" id="PS50048">
    <property type="entry name" value="ZN2_CY6_FUNGAL_2"/>
    <property type="match status" value="1"/>
</dbReference>
<proteinExistence type="predicted"/>
<evidence type="ECO:0000259" key="3">
    <source>
        <dbReference type="PROSITE" id="PS50048"/>
    </source>
</evidence>
<protein>
    <recommendedName>
        <fullName evidence="3">Zn(2)-C6 fungal-type domain-containing protein</fullName>
    </recommendedName>
</protein>
<dbReference type="Proteomes" id="UP001600888">
    <property type="component" value="Unassembled WGS sequence"/>
</dbReference>
<comment type="caution">
    <text evidence="4">The sequence shown here is derived from an EMBL/GenBank/DDBJ whole genome shotgun (WGS) entry which is preliminary data.</text>
</comment>
<dbReference type="EMBL" id="JBAWTH010000054">
    <property type="protein sequence ID" value="KAL2281888.1"/>
    <property type="molecule type" value="Genomic_DNA"/>
</dbReference>
<evidence type="ECO:0000256" key="2">
    <source>
        <dbReference type="SAM" id="MobiDB-lite"/>
    </source>
</evidence>
<accession>A0ABR4EHH3</accession>
<dbReference type="Pfam" id="PF00172">
    <property type="entry name" value="Zn_clus"/>
    <property type="match status" value="1"/>
</dbReference>
<keyword evidence="5" id="KW-1185">Reference proteome</keyword>
<dbReference type="InterPro" id="IPR001138">
    <property type="entry name" value="Zn2Cys6_DnaBD"/>
</dbReference>
<sequence length="482" mass="51471">MNTRIRPSSPEPVPDDTNLHNMAPIEGAAAKMLRRSHKKSRRGCLECKRRHIKCDETRPSCLNCGIAERSCSYPASGAASPPSRRSPVSTSAACPTASSDYSPPPPVAVASRGLGAGLTGPRPTVFAAKGSGGDDPNVNMVHLELYQHFSQPPSSNYFFCLATPEMAAAMKSSALEHSVHVPYLMHQLLAISARDKSRHATDDDKRAAYLRLALQLQTHAITIFNASSPMLPSLTNPRQSTPTLAFSAMLGTHGLCDTLTALDEPSASQPEADECQQRSSLQDFLGRWLDYIRLHRSVNNHALAASDLAHSSSDPQPLLQHGRAMAERQPAGHETDALLARVAALQGLSPEVLAACLTAVDGLQVAIDMGNDASSASSAEGGSTATTATPEHLPIWWALSVPDAFVEALSTGLPELVAVLAYYAVLLYRARSCWAVGPAAGTRLLQVLTAHLGLKYTEVLAYPRKELGLGHLGAVYDAIRDQ</sequence>
<dbReference type="EMBL" id="JBAWTH010000054">
    <property type="protein sequence ID" value="KAL2281887.1"/>
    <property type="molecule type" value="Genomic_DNA"/>
</dbReference>
<organism evidence="4 5">
    <name type="scientific">Diaporthe vaccinii</name>
    <dbReference type="NCBI Taxonomy" id="105482"/>
    <lineage>
        <taxon>Eukaryota</taxon>
        <taxon>Fungi</taxon>
        <taxon>Dikarya</taxon>
        <taxon>Ascomycota</taxon>
        <taxon>Pezizomycotina</taxon>
        <taxon>Sordariomycetes</taxon>
        <taxon>Sordariomycetidae</taxon>
        <taxon>Diaporthales</taxon>
        <taxon>Diaporthaceae</taxon>
        <taxon>Diaporthe</taxon>
        <taxon>Diaporthe eres species complex</taxon>
    </lineage>
</organism>
<dbReference type="CDD" id="cd00067">
    <property type="entry name" value="GAL4"/>
    <property type="match status" value="1"/>
</dbReference>
<dbReference type="PANTHER" id="PTHR47784">
    <property type="entry name" value="STEROL UPTAKE CONTROL PROTEIN 2"/>
    <property type="match status" value="1"/>
</dbReference>
<evidence type="ECO:0000256" key="1">
    <source>
        <dbReference type="ARBA" id="ARBA00023242"/>
    </source>
</evidence>
<dbReference type="SUPFAM" id="SSF57701">
    <property type="entry name" value="Zn2/Cys6 DNA-binding domain"/>
    <property type="match status" value="1"/>
</dbReference>
<dbReference type="InterPro" id="IPR036864">
    <property type="entry name" value="Zn2-C6_fun-type_DNA-bd_sf"/>
</dbReference>
<dbReference type="SMART" id="SM00066">
    <property type="entry name" value="GAL4"/>
    <property type="match status" value="1"/>
</dbReference>
<evidence type="ECO:0000313" key="4">
    <source>
        <dbReference type="EMBL" id="KAL2281888.1"/>
    </source>
</evidence>
<feature type="region of interest" description="Disordered" evidence="2">
    <location>
        <begin position="1"/>
        <end position="21"/>
    </location>
</feature>
<feature type="region of interest" description="Disordered" evidence="2">
    <location>
        <begin position="75"/>
        <end position="115"/>
    </location>
</feature>